<sequence>MISTWNAVKAWCKDSVTILWARIQYVVGIVGAGLIATFSGYDFTQLSSLDARSAFKMLAFAALAGVITEACRRRTL</sequence>
<evidence type="ECO:0008006" key="4">
    <source>
        <dbReference type="Google" id="ProtNLM"/>
    </source>
</evidence>
<organism evidence="2 3">
    <name type="scientific">Bradyrhizobium retamae</name>
    <dbReference type="NCBI Taxonomy" id="1300035"/>
    <lineage>
        <taxon>Bacteria</taxon>
        <taxon>Pseudomonadati</taxon>
        <taxon>Pseudomonadota</taxon>
        <taxon>Alphaproteobacteria</taxon>
        <taxon>Hyphomicrobiales</taxon>
        <taxon>Nitrobacteraceae</taxon>
        <taxon>Bradyrhizobium</taxon>
    </lineage>
</organism>
<reference evidence="2 3" key="1">
    <citation type="submission" date="2014-03" db="EMBL/GenBank/DDBJ databases">
        <title>Bradyrhizobium valentinum sp. nov., isolated from effective nodules of Lupinus mariae-josephae, a lupine endemic of basic-lime soils in Eastern Spain.</title>
        <authorList>
            <person name="Duran D."/>
            <person name="Rey L."/>
            <person name="Navarro A."/>
            <person name="Busquets A."/>
            <person name="Imperial J."/>
            <person name="Ruiz-Argueso T."/>
        </authorList>
    </citation>
    <scope>NUCLEOTIDE SEQUENCE [LARGE SCALE GENOMIC DNA]</scope>
    <source>
        <strain evidence="2 3">Ro19</strain>
    </source>
</reference>
<evidence type="ECO:0000256" key="1">
    <source>
        <dbReference type="SAM" id="Phobius"/>
    </source>
</evidence>
<keyword evidence="1" id="KW-1133">Transmembrane helix</keyword>
<keyword evidence="1" id="KW-0472">Membrane</keyword>
<name>A0A0R3MUK4_9BRAD</name>
<comment type="caution">
    <text evidence="2">The sequence shown here is derived from an EMBL/GenBank/DDBJ whole genome shotgun (WGS) entry which is preliminary data.</text>
</comment>
<accession>A0A0R3MUK4</accession>
<dbReference type="Proteomes" id="UP000052023">
    <property type="component" value="Unassembled WGS sequence"/>
</dbReference>
<protein>
    <recommendedName>
        <fullName evidence="4">Holin</fullName>
    </recommendedName>
</protein>
<evidence type="ECO:0000313" key="2">
    <source>
        <dbReference type="EMBL" id="KRR23719.1"/>
    </source>
</evidence>
<dbReference type="EMBL" id="LLYA01000158">
    <property type="protein sequence ID" value="KRR23719.1"/>
    <property type="molecule type" value="Genomic_DNA"/>
</dbReference>
<feature type="transmembrane region" description="Helical" evidence="1">
    <location>
        <begin position="23"/>
        <end position="41"/>
    </location>
</feature>
<feature type="transmembrane region" description="Helical" evidence="1">
    <location>
        <begin position="53"/>
        <end position="71"/>
    </location>
</feature>
<dbReference type="OrthoDB" id="8243998at2"/>
<gene>
    <name evidence="2" type="ORF">CQ13_26955</name>
</gene>
<evidence type="ECO:0000313" key="3">
    <source>
        <dbReference type="Proteomes" id="UP000052023"/>
    </source>
</evidence>
<dbReference type="AlphaFoldDB" id="A0A0R3MUK4"/>
<keyword evidence="3" id="KW-1185">Reference proteome</keyword>
<keyword evidence="1" id="KW-0812">Transmembrane</keyword>
<dbReference type="RefSeq" id="WP_057844532.1">
    <property type="nucleotide sequence ID" value="NZ_LLYA01000158.1"/>
</dbReference>
<proteinExistence type="predicted"/>